<protein>
    <submittedName>
        <fullName evidence="1">Uncharacterized protein</fullName>
    </submittedName>
</protein>
<evidence type="ECO:0000313" key="1">
    <source>
        <dbReference type="EMBL" id="VYU29581.1"/>
    </source>
</evidence>
<sequence length="48" mass="4896">MGYVGSAVAGLFTSALDIALVLARTSLGGMIADGMDRVDGRNDGYVFA</sequence>
<dbReference type="AlphaFoldDB" id="A0A6N3DSK4"/>
<organism evidence="1">
    <name type="scientific">Clostridium tertium</name>
    <dbReference type="NCBI Taxonomy" id="1559"/>
    <lineage>
        <taxon>Bacteria</taxon>
        <taxon>Bacillati</taxon>
        <taxon>Bacillota</taxon>
        <taxon>Clostridia</taxon>
        <taxon>Eubacteriales</taxon>
        <taxon>Clostridiaceae</taxon>
        <taxon>Clostridium</taxon>
    </lineage>
</organism>
<gene>
    <name evidence="1" type="ORF">CTLFYP3_01986</name>
</gene>
<dbReference type="EMBL" id="CACRTO010000019">
    <property type="protein sequence ID" value="VYU29581.1"/>
    <property type="molecule type" value="Genomic_DNA"/>
</dbReference>
<proteinExistence type="predicted"/>
<dbReference type="RefSeq" id="WP_156626442.1">
    <property type="nucleotide sequence ID" value="NZ_CACRTO010000019.1"/>
</dbReference>
<accession>A0A6N3DSK4</accession>
<reference evidence="1" key="1">
    <citation type="submission" date="2019-11" db="EMBL/GenBank/DDBJ databases">
        <authorList>
            <person name="Feng L."/>
        </authorList>
    </citation>
    <scope>NUCLEOTIDE SEQUENCE</scope>
    <source>
        <strain evidence="1">CTertiumLFYP3</strain>
    </source>
</reference>
<name>A0A6N3DSK4_9CLOT</name>